<evidence type="ECO:0000256" key="1">
    <source>
        <dbReference type="SAM" id="MobiDB-lite"/>
    </source>
</evidence>
<protein>
    <recommendedName>
        <fullName evidence="2">YMC020W-like alpha/beta hydrolase domain-containing protein</fullName>
    </recommendedName>
</protein>
<feature type="region of interest" description="Disordered" evidence="1">
    <location>
        <begin position="138"/>
        <end position="204"/>
    </location>
</feature>
<feature type="compositionally biased region" description="Low complexity" evidence="1">
    <location>
        <begin position="187"/>
        <end position="198"/>
    </location>
</feature>
<accession>A0A077X551</accession>
<dbReference type="AlphaFoldDB" id="A0A077X551"/>
<dbReference type="InterPro" id="IPR058934">
    <property type="entry name" value="YMC020W-like"/>
</dbReference>
<reference evidence="3" key="1">
    <citation type="journal article" date="2014" name="Genome Announc.">
        <title>De novo whole-genome sequence and genome annotation of Lichtheimia ramosa.</title>
        <authorList>
            <person name="Linde J."/>
            <person name="Schwartze V."/>
            <person name="Binder U."/>
            <person name="Lass-Florl C."/>
            <person name="Voigt K."/>
            <person name="Horn F."/>
        </authorList>
    </citation>
    <scope>NUCLEOTIDE SEQUENCE</scope>
    <source>
        <strain evidence="3">JMRC FSU:6197</strain>
    </source>
</reference>
<dbReference type="PANTHER" id="PTHR47349:SF1">
    <property type="entry name" value="AER328WP"/>
    <property type="match status" value="1"/>
</dbReference>
<gene>
    <name evidence="3" type="ORF">LRAMOSA06541</name>
</gene>
<organism evidence="3">
    <name type="scientific">Lichtheimia ramosa</name>
    <dbReference type="NCBI Taxonomy" id="688394"/>
    <lineage>
        <taxon>Eukaryota</taxon>
        <taxon>Fungi</taxon>
        <taxon>Fungi incertae sedis</taxon>
        <taxon>Mucoromycota</taxon>
        <taxon>Mucoromycotina</taxon>
        <taxon>Mucoromycetes</taxon>
        <taxon>Mucorales</taxon>
        <taxon>Lichtheimiaceae</taxon>
        <taxon>Lichtheimia</taxon>
    </lineage>
</organism>
<dbReference type="Pfam" id="PF26147">
    <property type="entry name" value="AB_HYDROLASE_YMC0-YMC35"/>
    <property type="match status" value="1"/>
</dbReference>
<sequence length="636" mass="71191">MLPSKSTPATIKITTVHVDAVKEDSELECKPNATIELARHISKQRWSTHNKMTVNMLIPWMRLSAAHEYNKTTSTFTDPFWNYSTKATAESQSTRVFVNGDVIMGVKEDVPSLAVASLCEYQQQHQASASFATNDTASSSSMIQSSDPTQQSAPSFTSGIVQQQQDIPSILSSGQSSSSANKHNPVLPLLPSTSTLPTQQNDNKKSSLFQSISNLFTTKKEEEEQQYPAWIQHLHSTLTSLVEDWKPGHQERDTHRHRIVIIGIHGWFPTKLVRSMIGEPTGTSQKFCQQMRIALGQYFLTEHQLALPEDAITLMPLEGEGKVEERIDKLYHQLLKNTAWLEAISSANVILWGTHSQGTPVSVMLLHQLLEQGHISTQHTSICMLAMAGIGHGPFAALQGSLIVKYVEADAARELFEFMDSNSGISQRFRKSLAAILEKGIKLVLVASLQDQVVPLYSATLTSISHPNILRAVYIDKHIYADDDFLINLVVFALRLRNAGLSDHGLLVHLSEVLAGSIYAFEGGHSTIYEEVDVYLTAVRYLFQQPIDTSTLHEPHMEPFKATARLNPFYLPWAVRGIFDDTRVVQQALSELQRLHRLFKAWTPTSTRLREIKFRLEPLADYCLPCKVVDTHNSIE</sequence>
<feature type="compositionally biased region" description="Polar residues" evidence="1">
    <location>
        <begin position="138"/>
        <end position="167"/>
    </location>
</feature>
<feature type="domain" description="YMC020W-like alpha/beta hydrolase" evidence="2">
    <location>
        <begin position="225"/>
        <end position="581"/>
    </location>
</feature>
<evidence type="ECO:0000313" key="3">
    <source>
        <dbReference type="EMBL" id="CDS14372.1"/>
    </source>
</evidence>
<evidence type="ECO:0000259" key="2">
    <source>
        <dbReference type="Pfam" id="PF26147"/>
    </source>
</evidence>
<dbReference type="EMBL" id="LK023386">
    <property type="protein sequence ID" value="CDS14372.1"/>
    <property type="molecule type" value="Genomic_DNA"/>
</dbReference>
<dbReference type="PANTHER" id="PTHR47349">
    <property type="entry name" value="CHROMOSOME 8, WHOLE GENOME SHOTGUN SEQUENCE"/>
    <property type="match status" value="1"/>
</dbReference>
<feature type="compositionally biased region" description="Low complexity" evidence="1">
    <location>
        <begin position="169"/>
        <end position="179"/>
    </location>
</feature>
<dbReference type="InterPro" id="IPR058933">
    <property type="entry name" value="YMC020W-like_ab_hydrolase"/>
</dbReference>
<proteinExistence type="predicted"/>
<dbReference type="OrthoDB" id="5598028at2759"/>
<name>A0A077X551_9FUNG</name>